<accession>A0A0G0HB24</accession>
<dbReference type="STRING" id="1618545.US53_C0072G0004"/>
<keyword evidence="1" id="KW-0687">Ribonucleoprotein</keyword>
<protein>
    <submittedName>
        <fullName evidence="1">S23 ribosomal protein</fullName>
    </submittedName>
</protein>
<dbReference type="PANTHER" id="PTHR38471:SF2">
    <property type="entry name" value="FOUR HELIX BUNDLE PROTEIN"/>
    <property type="match status" value="1"/>
</dbReference>
<dbReference type="EMBL" id="LBTI01000072">
    <property type="protein sequence ID" value="KKQ35720.1"/>
    <property type="molecule type" value="Genomic_DNA"/>
</dbReference>
<keyword evidence="1" id="KW-0689">Ribosomal protein</keyword>
<dbReference type="GO" id="GO:0005840">
    <property type="term" value="C:ribosome"/>
    <property type="evidence" value="ECO:0007669"/>
    <property type="project" value="UniProtKB-KW"/>
</dbReference>
<sequence length="132" mass="15078">MIIVKRNLNNAVVGYKKLVLYSKSKELVLLIYELTKKFPKTELYSLVPQMRRAAISVLANIVEGYAKGSSKEYARFLTISIGSVTELEVYIDISFELGYINIKESNEANNIIFELKKLLYGSRKKVLLKIHS</sequence>
<dbReference type="PANTHER" id="PTHR38471">
    <property type="entry name" value="FOUR HELIX BUNDLE PROTEIN"/>
    <property type="match status" value="1"/>
</dbReference>
<evidence type="ECO:0000313" key="1">
    <source>
        <dbReference type="EMBL" id="KKQ35720.1"/>
    </source>
</evidence>
<comment type="caution">
    <text evidence="1">The sequence shown here is derived from an EMBL/GenBank/DDBJ whole genome shotgun (WGS) entry which is preliminary data.</text>
</comment>
<name>A0A0G0HB24_9BACT</name>
<dbReference type="SUPFAM" id="SSF158446">
    <property type="entry name" value="IVS-encoded protein-like"/>
    <property type="match status" value="1"/>
</dbReference>
<dbReference type="CDD" id="cd16377">
    <property type="entry name" value="23S_rRNA_IVP_like"/>
    <property type="match status" value="1"/>
</dbReference>
<evidence type="ECO:0000313" key="2">
    <source>
        <dbReference type="Proteomes" id="UP000034591"/>
    </source>
</evidence>
<proteinExistence type="predicted"/>
<dbReference type="Pfam" id="PF05635">
    <property type="entry name" value="23S_rRNA_IVP"/>
    <property type="match status" value="1"/>
</dbReference>
<dbReference type="Proteomes" id="UP000034591">
    <property type="component" value="Unassembled WGS sequence"/>
</dbReference>
<dbReference type="AlphaFoldDB" id="A0A0G0HB24"/>
<dbReference type="InterPro" id="IPR036583">
    <property type="entry name" value="23S_rRNA_IVS_sf"/>
</dbReference>
<dbReference type="InterPro" id="IPR012657">
    <property type="entry name" value="23S_rRNA-intervening_sequence"/>
</dbReference>
<dbReference type="NCBIfam" id="TIGR02436">
    <property type="entry name" value="four helix bundle protein"/>
    <property type="match status" value="1"/>
</dbReference>
<dbReference type="Gene3D" id="1.20.1440.60">
    <property type="entry name" value="23S rRNA-intervening sequence"/>
    <property type="match status" value="1"/>
</dbReference>
<gene>
    <name evidence="1" type="ORF">US53_C0072G0004</name>
</gene>
<reference evidence="1 2" key="1">
    <citation type="journal article" date="2015" name="Nature">
        <title>rRNA introns, odd ribosomes, and small enigmatic genomes across a large radiation of phyla.</title>
        <authorList>
            <person name="Brown C.T."/>
            <person name="Hug L.A."/>
            <person name="Thomas B.C."/>
            <person name="Sharon I."/>
            <person name="Castelle C.J."/>
            <person name="Singh A."/>
            <person name="Wilkins M.J."/>
            <person name="Williams K.H."/>
            <person name="Banfield J.F."/>
        </authorList>
    </citation>
    <scope>NUCLEOTIDE SEQUENCE [LARGE SCALE GENOMIC DNA]</scope>
</reference>
<organism evidence="1 2">
    <name type="scientific">Candidatus Woesebacteria bacterium GW2011_GWA1_37_7</name>
    <dbReference type="NCBI Taxonomy" id="1618545"/>
    <lineage>
        <taxon>Bacteria</taxon>
        <taxon>Candidatus Woeseibacteriota</taxon>
    </lineage>
</organism>